<feature type="chain" id="PRO_5044950947" description="Pectinesterase" evidence="5">
    <location>
        <begin position="39"/>
        <end position="367"/>
    </location>
</feature>
<dbReference type="InterPro" id="IPR033131">
    <property type="entry name" value="Pectinesterase_Asp_AS"/>
</dbReference>
<dbReference type="InterPro" id="IPR011050">
    <property type="entry name" value="Pectin_lyase_fold/virulence"/>
</dbReference>
<evidence type="ECO:0000313" key="9">
    <source>
        <dbReference type="Proteomes" id="UP000239895"/>
    </source>
</evidence>
<dbReference type="RefSeq" id="WP_207767765.1">
    <property type="nucleotide sequence ID" value="NZ_PVTX01000016.1"/>
</dbReference>
<dbReference type="PANTHER" id="PTHR31321:SF57">
    <property type="entry name" value="PECTINESTERASE 53-RELATED"/>
    <property type="match status" value="1"/>
</dbReference>
<evidence type="ECO:0000256" key="5">
    <source>
        <dbReference type="RuleBase" id="RU000589"/>
    </source>
</evidence>
<evidence type="ECO:0000256" key="3">
    <source>
        <dbReference type="ARBA" id="ARBA00023085"/>
    </source>
</evidence>
<dbReference type="PANTHER" id="PTHR31321">
    <property type="entry name" value="ACYL-COA THIOESTER HYDROLASE YBHC-RELATED"/>
    <property type="match status" value="1"/>
</dbReference>
<comment type="caution">
    <text evidence="8">The sequence shown here is derived from an EMBL/GenBank/DDBJ whole genome shotgun (WGS) entry which is preliminary data.</text>
</comment>
<feature type="domain" description="Pectinesterase catalytic" evidence="7">
    <location>
        <begin position="51"/>
        <end position="358"/>
    </location>
</feature>
<name>A0ABX5E9E2_9MICO</name>
<dbReference type="InterPro" id="IPR012334">
    <property type="entry name" value="Pectin_lyas_fold"/>
</dbReference>
<keyword evidence="9" id="KW-1185">Reference proteome</keyword>
<dbReference type="InterPro" id="IPR006311">
    <property type="entry name" value="TAT_signal"/>
</dbReference>
<dbReference type="SUPFAM" id="SSF51126">
    <property type="entry name" value="Pectin lyase-like"/>
    <property type="match status" value="1"/>
</dbReference>
<reference evidence="8 9" key="1">
    <citation type="submission" date="2018-03" db="EMBL/GenBank/DDBJ databases">
        <title>Comparative analysis of microorganisms from saline springs in Andes Mountain Range, Colombia.</title>
        <authorList>
            <person name="Rubin E."/>
        </authorList>
    </citation>
    <scope>NUCLEOTIDE SEQUENCE [LARGE SCALE GENOMIC DNA]</scope>
    <source>
        <strain evidence="8 9">CG 23</strain>
    </source>
</reference>
<accession>A0ABX5E9E2</accession>
<evidence type="ECO:0000256" key="1">
    <source>
        <dbReference type="ARBA" id="ARBA00008891"/>
    </source>
</evidence>
<protein>
    <recommendedName>
        <fullName evidence="5">Pectinesterase</fullName>
        <ecNumber evidence="5">3.1.1.11</ecNumber>
    </recommendedName>
</protein>
<evidence type="ECO:0000256" key="2">
    <source>
        <dbReference type="ARBA" id="ARBA00022801"/>
    </source>
</evidence>
<dbReference type="Pfam" id="PF01095">
    <property type="entry name" value="Pectinesterase"/>
    <property type="match status" value="1"/>
</dbReference>
<evidence type="ECO:0000259" key="7">
    <source>
        <dbReference type="Pfam" id="PF01095"/>
    </source>
</evidence>
<feature type="active site" evidence="4">
    <location>
        <position position="219"/>
    </location>
</feature>
<keyword evidence="2 5" id="KW-0378">Hydrolase</keyword>
<evidence type="ECO:0000256" key="6">
    <source>
        <dbReference type="SAM" id="MobiDB-lite"/>
    </source>
</evidence>
<evidence type="ECO:0000313" key="8">
    <source>
        <dbReference type="EMBL" id="PRZ03032.1"/>
    </source>
</evidence>
<comment type="similarity">
    <text evidence="1">Belongs to the pectinesterase family.</text>
</comment>
<dbReference type="Proteomes" id="UP000239895">
    <property type="component" value="Unassembled WGS sequence"/>
</dbReference>
<dbReference type="Gene3D" id="2.160.20.10">
    <property type="entry name" value="Single-stranded right-handed beta-helix, Pectin lyase-like"/>
    <property type="match status" value="1"/>
</dbReference>
<dbReference type="InterPro" id="IPR000070">
    <property type="entry name" value="Pectinesterase_cat"/>
</dbReference>
<gene>
    <name evidence="8" type="ORF">BCL65_11654</name>
</gene>
<organism evidence="8 9">
    <name type="scientific">Isoptericola halotolerans</name>
    <dbReference type="NCBI Taxonomy" id="300560"/>
    <lineage>
        <taxon>Bacteria</taxon>
        <taxon>Bacillati</taxon>
        <taxon>Actinomycetota</taxon>
        <taxon>Actinomycetes</taxon>
        <taxon>Micrococcales</taxon>
        <taxon>Promicromonosporaceae</taxon>
        <taxon>Isoptericola</taxon>
    </lineage>
</organism>
<sequence>MPTTPAPRSATRRSLSGPAGSAMALALAAGLLAAPAAAGDGGIQGDDETQIVVAADGSGDVTTVQGAVDLAPAHSEDRVEILIEPGTYHGRVVVPSSHTNLSFVGATGDPADVVITDDRAAGTPHPDGGTWGTTGSSTVTISGAGFQAHAVTFENAFDEAAHPEISSRQSVAVKSRADRVVYDKVRFLSNQDTLYLDSPDNRTPARVYITDSWIEGDVDFIFGRGTAVIEDTTIKALRRDSDPSGYVFAPSTSHEFSRGFLVTDSRIISNAGPDSYYLGRPWHPSSNPDNDPRIVVRDTWIGNFLKADPWTTMSGYDWLAGSNAEHANRGPGAVLNEFRPQLTPDEAADHTPASYLAGDDGWDPRAD</sequence>
<proteinExistence type="inferred from homology"/>
<dbReference type="GO" id="GO:0016829">
    <property type="term" value="F:lyase activity"/>
    <property type="evidence" value="ECO:0007669"/>
    <property type="project" value="UniProtKB-KW"/>
</dbReference>
<keyword evidence="3 5" id="KW-0063">Aspartyl esterase</keyword>
<keyword evidence="5" id="KW-0732">Signal</keyword>
<dbReference type="PROSITE" id="PS51318">
    <property type="entry name" value="TAT"/>
    <property type="match status" value="1"/>
</dbReference>
<keyword evidence="8" id="KW-0456">Lyase</keyword>
<dbReference type="PROSITE" id="PS00503">
    <property type="entry name" value="PECTINESTERASE_2"/>
    <property type="match status" value="1"/>
</dbReference>
<evidence type="ECO:0000256" key="4">
    <source>
        <dbReference type="PROSITE-ProRule" id="PRU10040"/>
    </source>
</evidence>
<comment type="pathway">
    <text evidence="5">Glycan metabolism; pectin degradation; 2-dehydro-3-deoxy-D-gluconate from pectin: step 1/5.</text>
</comment>
<dbReference type="EMBL" id="PVTX01000016">
    <property type="protein sequence ID" value="PRZ03032.1"/>
    <property type="molecule type" value="Genomic_DNA"/>
</dbReference>
<comment type="catalytic activity">
    <reaction evidence="5">
        <text>[(1-&gt;4)-alpha-D-galacturonosyl methyl ester](n) + n H2O = [(1-&gt;4)-alpha-D-galacturonosyl](n) + n methanol + n H(+)</text>
        <dbReference type="Rhea" id="RHEA:22380"/>
        <dbReference type="Rhea" id="RHEA-COMP:14570"/>
        <dbReference type="Rhea" id="RHEA-COMP:14573"/>
        <dbReference type="ChEBI" id="CHEBI:15377"/>
        <dbReference type="ChEBI" id="CHEBI:15378"/>
        <dbReference type="ChEBI" id="CHEBI:17790"/>
        <dbReference type="ChEBI" id="CHEBI:140522"/>
        <dbReference type="ChEBI" id="CHEBI:140523"/>
        <dbReference type="EC" id="3.1.1.11"/>
    </reaction>
</comment>
<feature type="signal peptide" evidence="5">
    <location>
        <begin position="1"/>
        <end position="38"/>
    </location>
</feature>
<dbReference type="EC" id="3.1.1.11" evidence="5"/>
<feature type="region of interest" description="Disordered" evidence="6">
    <location>
        <begin position="330"/>
        <end position="367"/>
    </location>
</feature>